<dbReference type="OrthoDB" id="7548151at2759"/>
<reference evidence="2" key="1">
    <citation type="submission" date="2020-07" db="EMBL/GenBank/DDBJ databases">
        <authorList>
            <person name="Nazaruddin N."/>
        </authorList>
    </citation>
    <scope>NUCLEOTIDE SEQUENCE</scope>
</reference>
<feature type="transmembrane region" description="Helical" evidence="1">
    <location>
        <begin position="151"/>
        <end position="173"/>
    </location>
</feature>
<gene>
    <name evidence="2" type="ORF">MHI_LOCUS341448</name>
</gene>
<protein>
    <submittedName>
        <fullName evidence="2">Uncharacterized protein</fullName>
    </submittedName>
</protein>
<dbReference type="EMBL" id="CAJDYZ010005871">
    <property type="protein sequence ID" value="CAD1472847.1"/>
    <property type="molecule type" value="Genomic_DNA"/>
</dbReference>
<feature type="transmembrane region" description="Helical" evidence="1">
    <location>
        <begin position="112"/>
        <end position="130"/>
    </location>
</feature>
<name>A0A6V7H0J4_9HYME</name>
<evidence type="ECO:0000313" key="3">
    <source>
        <dbReference type="Proteomes" id="UP000752696"/>
    </source>
</evidence>
<feature type="transmembrane region" description="Helical" evidence="1">
    <location>
        <begin position="47"/>
        <end position="64"/>
    </location>
</feature>
<sequence>MFDVIKEDWKLINDKSQVSILKEITKQGNKLGEIYRNRYCNPCFDQFYILNMLLHIIAFINFYTNDVAFRYYFQLVCCHVCQDLTTCYNYNEKIMKKNCSSYSSQKSYFCQILLTMIGMTVTAVKVRTISQFQKKINESNIQHRPEEPLKITLYLVAQQFHLLIITLLVQVITDHSSELSNYMYVNKYISLNMVNFKMPIKIKKILHTMQMRSSKSYKLTAGGI</sequence>
<dbReference type="AlphaFoldDB" id="A0A6V7H0J4"/>
<keyword evidence="1" id="KW-1133">Transmembrane helix</keyword>
<keyword evidence="1" id="KW-0812">Transmembrane</keyword>
<proteinExistence type="predicted"/>
<comment type="caution">
    <text evidence="2">The sequence shown here is derived from an EMBL/GenBank/DDBJ whole genome shotgun (WGS) entry which is preliminary data.</text>
</comment>
<evidence type="ECO:0000256" key="1">
    <source>
        <dbReference type="SAM" id="Phobius"/>
    </source>
</evidence>
<evidence type="ECO:0000313" key="2">
    <source>
        <dbReference type="EMBL" id="CAD1472847.1"/>
    </source>
</evidence>
<keyword evidence="3" id="KW-1185">Reference proteome</keyword>
<organism evidence="2 3">
    <name type="scientific">Heterotrigona itama</name>
    <dbReference type="NCBI Taxonomy" id="395501"/>
    <lineage>
        <taxon>Eukaryota</taxon>
        <taxon>Metazoa</taxon>
        <taxon>Ecdysozoa</taxon>
        <taxon>Arthropoda</taxon>
        <taxon>Hexapoda</taxon>
        <taxon>Insecta</taxon>
        <taxon>Pterygota</taxon>
        <taxon>Neoptera</taxon>
        <taxon>Endopterygota</taxon>
        <taxon>Hymenoptera</taxon>
        <taxon>Apocrita</taxon>
        <taxon>Aculeata</taxon>
        <taxon>Apoidea</taxon>
        <taxon>Anthophila</taxon>
        <taxon>Apidae</taxon>
        <taxon>Heterotrigona</taxon>
    </lineage>
</organism>
<keyword evidence="1" id="KW-0472">Membrane</keyword>
<accession>A0A6V7H0J4</accession>
<dbReference type="Proteomes" id="UP000752696">
    <property type="component" value="Unassembled WGS sequence"/>
</dbReference>